<dbReference type="PANTHER" id="PTHR23150">
    <property type="entry name" value="SULFATASE MODIFYING FACTOR 1, 2"/>
    <property type="match status" value="1"/>
</dbReference>
<dbReference type="InterPro" id="IPR042095">
    <property type="entry name" value="SUMF_sf"/>
</dbReference>
<dbReference type="RefSeq" id="WP_146918346.1">
    <property type="nucleotide sequence ID" value="NZ_CP042430.1"/>
</dbReference>
<name>A0A5B8U3L7_9ACTN</name>
<comment type="pathway">
    <text evidence="3">Amino-acid biosynthesis; ergothioneine biosynthesis.</text>
</comment>
<evidence type="ECO:0000256" key="2">
    <source>
        <dbReference type="ARBA" id="ARBA00023004"/>
    </source>
</evidence>
<dbReference type="SUPFAM" id="SSF56436">
    <property type="entry name" value="C-type lectin-like"/>
    <property type="match status" value="1"/>
</dbReference>
<gene>
    <name evidence="6" type="primary">egtB</name>
    <name evidence="6" type="ORF">FSW04_08725</name>
</gene>
<dbReference type="OrthoDB" id="9768004at2"/>
<dbReference type="SUPFAM" id="SSF109854">
    <property type="entry name" value="DinB/YfiT-like putative metalloenzymes"/>
    <property type="match status" value="1"/>
</dbReference>
<evidence type="ECO:0000256" key="1">
    <source>
        <dbReference type="ARBA" id="ARBA00023002"/>
    </source>
</evidence>
<dbReference type="InterPro" id="IPR024775">
    <property type="entry name" value="DinB-like"/>
</dbReference>
<dbReference type="Gene3D" id="3.90.1580.10">
    <property type="entry name" value="paralog of FGE (formylglycine-generating enzyme)"/>
    <property type="match status" value="2"/>
</dbReference>
<evidence type="ECO:0000259" key="5">
    <source>
        <dbReference type="Pfam" id="PF12867"/>
    </source>
</evidence>
<dbReference type="Pfam" id="PF03781">
    <property type="entry name" value="FGE-sulfatase"/>
    <property type="match status" value="2"/>
</dbReference>
<feature type="domain" description="DinB-like" evidence="5">
    <location>
        <begin position="13"/>
        <end position="114"/>
    </location>
</feature>
<reference evidence="6 7" key="1">
    <citation type="journal article" date="2018" name="J. Microbiol.">
        <title>Baekduia soli gen. nov., sp. nov., a novel bacterium isolated from the soil of Baekdu Mountain and proposal of a novel family name, Baekduiaceae fam. nov.</title>
        <authorList>
            <person name="An D.S."/>
            <person name="Siddiqi M.Z."/>
            <person name="Kim K.H."/>
            <person name="Yu H.S."/>
            <person name="Im W.T."/>
        </authorList>
    </citation>
    <scope>NUCLEOTIDE SEQUENCE [LARGE SCALE GENOMIC DNA]</scope>
    <source>
        <strain evidence="6 7">BR7-21</strain>
    </source>
</reference>
<accession>A0A5B8U3L7</accession>
<feature type="domain" description="Sulfatase-modifying factor enzyme-like" evidence="4">
    <location>
        <begin position="162"/>
        <end position="282"/>
    </location>
</feature>
<dbReference type="InterPro" id="IPR005532">
    <property type="entry name" value="SUMF_dom"/>
</dbReference>
<evidence type="ECO:0000256" key="3">
    <source>
        <dbReference type="ARBA" id="ARBA00037882"/>
    </source>
</evidence>
<proteinExistence type="predicted"/>
<organism evidence="6 7">
    <name type="scientific">Baekduia soli</name>
    <dbReference type="NCBI Taxonomy" id="496014"/>
    <lineage>
        <taxon>Bacteria</taxon>
        <taxon>Bacillati</taxon>
        <taxon>Actinomycetota</taxon>
        <taxon>Thermoleophilia</taxon>
        <taxon>Solirubrobacterales</taxon>
        <taxon>Baekduiaceae</taxon>
        <taxon>Baekduia</taxon>
    </lineage>
</organism>
<sequence>MTATESANLVDDLAEARRGTFAAVAHLGTADLERQIAPIMSPLVWDLGHIAAYEDLWLVHRHAGLPLLHPELAALYDAFETPRAVRGDLEILGHRDAVAYLAEVRERTLAAIGTHGIDPVIHEMVLRHELQHTETMRQAMAIAGLLPPGEPRLPALQPLPEARGWVAVPGGTHALGAGDDGFAYDNERPRHDVEVAPFHIGRRPVTTATWRRFAEGGGYERREWWSDEGWAWKEEYDISHHAAVADGPDDAPACHLSWFEAHALARWSGARLPTEAEWELAAPRLDGVGLVWEWTASPFTGYPGFHAHPYPQYSEVFFGERYRVLRGGSWATHPRVATTTFRNWDLPERRQIFAGVRLAREPHSPRPEEDS</sequence>
<dbReference type="InterPro" id="IPR016187">
    <property type="entry name" value="CTDL_fold"/>
</dbReference>
<dbReference type="EMBL" id="CP042430">
    <property type="protein sequence ID" value="QEC47649.1"/>
    <property type="molecule type" value="Genomic_DNA"/>
</dbReference>
<keyword evidence="7" id="KW-1185">Reference proteome</keyword>
<evidence type="ECO:0000259" key="4">
    <source>
        <dbReference type="Pfam" id="PF03781"/>
    </source>
</evidence>
<dbReference type="InterPro" id="IPR034660">
    <property type="entry name" value="DinB/YfiT-like"/>
</dbReference>
<evidence type="ECO:0000313" key="6">
    <source>
        <dbReference type="EMBL" id="QEC47649.1"/>
    </source>
</evidence>
<keyword evidence="1" id="KW-0560">Oxidoreductase</keyword>
<dbReference type="PANTHER" id="PTHR23150:SF36">
    <property type="entry name" value="HERCYNINE OXYGENASE"/>
    <property type="match status" value="1"/>
</dbReference>
<dbReference type="Gene3D" id="1.20.120.450">
    <property type="entry name" value="dinb family like domain"/>
    <property type="match status" value="1"/>
</dbReference>
<protein>
    <submittedName>
        <fullName evidence="6">Ergothioneine biosynthesis protein EgtB</fullName>
    </submittedName>
</protein>
<keyword evidence="2" id="KW-0408">Iron</keyword>
<dbReference type="AlphaFoldDB" id="A0A5B8U3L7"/>
<feature type="domain" description="Sulfatase-modifying factor enzyme-like" evidence="4">
    <location>
        <begin position="286"/>
        <end position="360"/>
    </location>
</feature>
<dbReference type="Proteomes" id="UP000321805">
    <property type="component" value="Chromosome"/>
</dbReference>
<dbReference type="InterPro" id="IPR051043">
    <property type="entry name" value="Sulfatase_Mod_Factor_Kinase"/>
</dbReference>
<dbReference type="KEGG" id="bsol:FSW04_08725"/>
<evidence type="ECO:0000313" key="7">
    <source>
        <dbReference type="Proteomes" id="UP000321805"/>
    </source>
</evidence>
<dbReference type="Pfam" id="PF12867">
    <property type="entry name" value="DinB_2"/>
    <property type="match status" value="1"/>
</dbReference>